<dbReference type="OrthoDB" id="244732at2"/>
<dbReference type="SUPFAM" id="SSF50998">
    <property type="entry name" value="Quinoprotein alcohol dehydrogenase-like"/>
    <property type="match status" value="1"/>
</dbReference>
<dbReference type="Proteomes" id="UP000001887">
    <property type="component" value="Chromosome"/>
</dbReference>
<dbReference type="KEGG" id="psl:Psta_2150"/>
<dbReference type="AlphaFoldDB" id="D2R1V4"/>
<dbReference type="InterPro" id="IPR002372">
    <property type="entry name" value="PQQ_rpt_dom"/>
</dbReference>
<protein>
    <submittedName>
        <fullName evidence="3">Pyrrolo-quinoline quinone</fullName>
    </submittedName>
</protein>
<dbReference type="PANTHER" id="PTHR34512">
    <property type="entry name" value="CELL SURFACE PROTEIN"/>
    <property type="match status" value="1"/>
</dbReference>
<dbReference type="Gene3D" id="2.130.10.10">
    <property type="entry name" value="YVTN repeat-like/Quinoprotein amine dehydrogenase"/>
    <property type="match status" value="2"/>
</dbReference>
<organism evidence="3 4">
    <name type="scientific">Pirellula staleyi (strain ATCC 27377 / DSM 6068 / ICPB 4128)</name>
    <name type="common">Pirella staleyi</name>
    <dbReference type="NCBI Taxonomy" id="530564"/>
    <lineage>
        <taxon>Bacteria</taxon>
        <taxon>Pseudomonadati</taxon>
        <taxon>Planctomycetota</taxon>
        <taxon>Planctomycetia</taxon>
        <taxon>Pirellulales</taxon>
        <taxon>Pirellulaceae</taxon>
        <taxon>Pirellula</taxon>
    </lineage>
</organism>
<gene>
    <name evidence="3" type="ordered locus">Psta_2150</name>
</gene>
<keyword evidence="1" id="KW-0732">Signal</keyword>
<evidence type="ECO:0000259" key="2">
    <source>
        <dbReference type="Pfam" id="PF13360"/>
    </source>
</evidence>
<keyword evidence="4" id="KW-1185">Reference proteome</keyword>
<evidence type="ECO:0000313" key="4">
    <source>
        <dbReference type="Proteomes" id="UP000001887"/>
    </source>
</evidence>
<dbReference type="Pfam" id="PF13360">
    <property type="entry name" value="PQQ_2"/>
    <property type="match status" value="1"/>
</dbReference>
<sequence precursor="true">MWRFLPRRASSVFALLALAGLFVSSSAVTAQDWTRFRGPNGSGESEAAGIPASWTHDDLNWKVELPGVGHSSPVLWGDSIFLLSADKEKATRYVISLDAKAGKTNWKREFAGEPHHLHVRSSYASCTPAVDEKHVYVAWSDPNRTTLMALDHTGADVWSIDLGPWVSQHGFGTSPMLYEDLVVITCSQENSKRAGDPEPKESFVVAVDKNTGKIRWRTDLKLDTTSYSVPCVRKAADGRDELLMCSTGEGIFGVDALSGKINWNETVFNMRTVSSPVLVGGLVVGTTGSGGGGNYVIALKPGPQPEIAYEVRKEAPYVPTPVARGNLLFLWSDKGIVHCLKSDTGEEVWKKRVGGVGYSGSPIRVQDKLICVDEAGLVVVLSATDTFAELARIDLKEECRSTPAVSNGRLYIRTISHLFSVGGKTAN</sequence>
<reference evidence="3 4" key="1">
    <citation type="journal article" date="2009" name="Stand. Genomic Sci.">
        <title>Complete genome sequence of Pirellula staleyi type strain (ATCC 27377).</title>
        <authorList>
            <person name="Clum A."/>
            <person name="Tindall B.J."/>
            <person name="Sikorski J."/>
            <person name="Ivanova N."/>
            <person name="Mavrommatis K."/>
            <person name="Lucas S."/>
            <person name="Glavina del Rio T."/>
            <person name="Nolan M."/>
            <person name="Chen F."/>
            <person name="Tice H."/>
            <person name="Pitluck S."/>
            <person name="Cheng J.F."/>
            <person name="Chertkov O."/>
            <person name="Brettin T."/>
            <person name="Han C."/>
            <person name="Detter J.C."/>
            <person name="Kuske C."/>
            <person name="Bruce D."/>
            <person name="Goodwin L."/>
            <person name="Ovchinikova G."/>
            <person name="Pati A."/>
            <person name="Mikhailova N."/>
            <person name="Chen A."/>
            <person name="Palaniappan K."/>
            <person name="Land M."/>
            <person name="Hauser L."/>
            <person name="Chang Y.J."/>
            <person name="Jeffries C.D."/>
            <person name="Chain P."/>
            <person name="Rohde M."/>
            <person name="Goker M."/>
            <person name="Bristow J."/>
            <person name="Eisen J.A."/>
            <person name="Markowitz V."/>
            <person name="Hugenholtz P."/>
            <person name="Kyrpides N.C."/>
            <person name="Klenk H.P."/>
            <person name="Lapidus A."/>
        </authorList>
    </citation>
    <scope>NUCLEOTIDE SEQUENCE [LARGE SCALE GENOMIC DNA]</scope>
    <source>
        <strain evidence="4">ATCC 27377 / DSM 6068 / ICPB 4128</strain>
    </source>
</reference>
<dbReference type="HOGENOM" id="CLU_027480_2_1_0"/>
<proteinExistence type="predicted"/>
<evidence type="ECO:0000256" key="1">
    <source>
        <dbReference type="SAM" id="SignalP"/>
    </source>
</evidence>
<dbReference type="EMBL" id="CP001848">
    <property type="protein sequence ID" value="ADB16823.1"/>
    <property type="molecule type" value="Genomic_DNA"/>
</dbReference>
<accession>D2R1V4</accession>
<name>D2R1V4_PIRSD</name>
<dbReference type="eggNOG" id="COG1520">
    <property type="taxonomic scope" value="Bacteria"/>
</dbReference>
<evidence type="ECO:0000313" key="3">
    <source>
        <dbReference type="EMBL" id="ADB16823.1"/>
    </source>
</evidence>
<feature type="chain" id="PRO_5003035984" evidence="1">
    <location>
        <begin position="31"/>
        <end position="427"/>
    </location>
</feature>
<feature type="domain" description="Pyrrolo-quinoline quinone repeat" evidence="2">
    <location>
        <begin position="93"/>
        <end position="350"/>
    </location>
</feature>
<dbReference type="STRING" id="530564.Psta_2150"/>
<dbReference type="InterPro" id="IPR018391">
    <property type="entry name" value="PQQ_b-propeller_rpt"/>
</dbReference>
<dbReference type="SMART" id="SM00564">
    <property type="entry name" value="PQQ"/>
    <property type="match status" value="4"/>
</dbReference>
<dbReference type="InterPro" id="IPR011047">
    <property type="entry name" value="Quinoprotein_ADH-like_sf"/>
</dbReference>
<dbReference type="InterPro" id="IPR015943">
    <property type="entry name" value="WD40/YVTN_repeat-like_dom_sf"/>
</dbReference>
<feature type="signal peptide" evidence="1">
    <location>
        <begin position="1"/>
        <end position="30"/>
    </location>
</feature>
<dbReference type="PANTHER" id="PTHR34512:SF30">
    <property type="entry name" value="OUTER MEMBRANE PROTEIN ASSEMBLY FACTOR BAMB"/>
    <property type="match status" value="1"/>
</dbReference>